<dbReference type="EMBL" id="CP112998">
    <property type="protein sequence ID" value="WAC10754.1"/>
    <property type="molecule type" value="Genomic_DNA"/>
</dbReference>
<organism evidence="1 2">
    <name type="scientific">Dyadobacter pollutisoli</name>
    <dbReference type="NCBI Taxonomy" id="2910158"/>
    <lineage>
        <taxon>Bacteria</taxon>
        <taxon>Pseudomonadati</taxon>
        <taxon>Bacteroidota</taxon>
        <taxon>Cytophagia</taxon>
        <taxon>Cytophagales</taxon>
        <taxon>Spirosomataceae</taxon>
        <taxon>Dyadobacter</taxon>
    </lineage>
</organism>
<gene>
    <name evidence="1" type="ORF">ON006_23795</name>
</gene>
<dbReference type="InterPro" id="IPR025562">
    <property type="entry name" value="Tae4"/>
</dbReference>
<sequence>MVICSEYQVLERYHVNFERIHDKGVLTGQVSRFFETKNAKGEYIYETCCAQMSYAFNKAGPMIQNAGILPNDRVMKDNQGMEYLLSVPDMRLYFTRSYFPPEMYPGMGSARNLAQKIGGRKGVIAFGGRHIDLWNGSNFQYGGTGIYYENVLWLDTDNNNVPRVIYFWEIKSFVTVLEEEYNF</sequence>
<accession>A0A9E8SK14</accession>
<dbReference type="Pfam" id="PF14113">
    <property type="entry name" value="Tae4"/>
    <property type="match status" value="1"/>
</dbReference>
<dbReference type="Proteomes" id="UP001164653">
    <property type="component" value="Chromosome"/>
</dbReference>
<evidence type="ECO:0000313" key="1">
    <source>
        <dbReference type="EMBL" id="WAC10754.1"/>
    </source>
</evidence>
<dbReference type="Gene3D" id="3.90.1720.70">
    <property type="match status" value="1"/>
</dbReference>
<protein>
    <submittedName>
        <fullName evidence="1">T6SS effector amidase Tae4 family protein</fullName>
    </submittedName>
</protein>
<proteinExistence type="predicted"/>
<keyword evidence="2" id="KW-1185">Reference proteome</keyword>
<reference evidence="1" key="1">
    <citation type="submission" date="2022-11" db="EMBL/GenBank/DDBJ databases">
        <title>Dyadobacter pollutisoli sp. nov., isolated from plastic dumped soil.</title>
        <authorList>
            <person name="Kim J.M."/>
            <person name="Kim K.R."/>
            <person name="Lee J.K."/>
            <person name="Hao L."/>
            <person name="Jeon C.O."/>
        </authorList>
    </citation>
    <scope>NUCLEOTIDE SEQUENCE</scope>
    <source>
        <strain evidence="1">U1</strain>
    </source>
</reference>
<dbReference type="RefSeq" id="WP_244822517.1">
    <property type="nucleotide sequence ID" value="NZ_CP112998.1"/>
</dbReference>
<dbReference type="KEGG" id="dpf:ON006_23795"/>
<evidence type="ECO:0000313" key="2">
    <source>
        <dbReference type="Proteomes" id="UP001164653"/>
    </source>
</evidence>
<dbReference type="AlphaFoldDB" id="A0A9E8SK14"/>
<name>A0A9E8SK14_9BACT</name>